<dbReference type="GO" id="GO:0005324">
    <property type="term" value="F:long-chain fatty acid transmembrane transporter activity"/>
    <property type="evidence" value="ECO:0007669"/>
    <property type="project" value="TreeGrafter"/>
</dbReference>
<evidence type="ECO:0000256" key="4">
    <source>
        <dbReference type="ARBA" id="ARBA00022840"/>
    </source>
</evidence>
<keyword evidence="4" id="KW-0067">ATP-binding</keyword>
<evidence type="ECO:0000256" key="3">
    <source>
        <dbReference type="ARBA" id="ARBA00022741"/>
    </source>
</evidence>
<dbReference type="SUPFAM" id="SSF56801">
    <property type="entry name" value="Acetyl-CoA synthetase-like"/>
    <property type="match status" value="1"/>
</dbReference>
<keyword evidence="3" id="KW-0547">Nucleotide-binding</keyword>
<dbReference type="GO" id="GO:0005524">
    <property type="term" value="F:ATP binding"/>
    <property type="evidence" value="ECO:0007669"/>
    <property type="project" value="UniProtKB-KW"/>
</dbReference>
<dbReference type="EMBL" id="LAZR01008996">
    <property type="protein sequence ID" value="KKM75322.1"/>
    <property type="molecule type" value="Genomic_DNA"/>
</dbReference>
<dbReference type="GO" id="GO:0044539">
    <property type="term" value="P:long-chain fatty acid import into cell"/>
    <property type="evidence" value="ECO:0007669"/>
    <property type="project" value="TreeGrafter"/>
</dbReference>
<organism evidence="6">
    <name type="scientific">marine sediment metagenome</name>
    <dbReference type="NCBI Taxonomy" id="412755"/>
    <lineage>
        <taxon>unclassified sequences</taxon>
        <taxon>metagenomes</taxon>
        <taxon>ecological metagenomes</taxon>
    </lineage>
</organism>
<dbReference type="PROSITE" id="PS00455">
    <property type="entry name" value="AMP_BINDING"/>
    <property type="match status" value="1"/>
</dbReference>
<sequence>MSIQLTPKETEYLAKLGKLLENTTNPSTFKSLGMCIEFWAKKTPTKIGLLFEDKSWTWKSINEETNKFANYFIRVGLKPSETVAVMMENSPKFLFITGAISKIKAINSMINVNLRKQPLLHVMKIGKLKYIVVDEDCLPAIQGVYSDLKLKNNEIFVVNKNIKHDFIDLPNELNTISTDNPNTVVDFKVGDVCSYIFTSGTTGFPKAVMIKHTDIGNFYANGLHLKENDIVYNPLPLYHSHSNQTWRAVLCTGVTMALRKRFSVSEFWKDIKKFNANATVYIGELPRYLLNRPESEYIPGPLKKMFGLGLRKDIWEQFQSRFQIEHIWEIYGATDVGVPLFNIDEVPGMVGRNILPTVEIIKFDPDTGEFYKNKNGFYIKCKSGEIGMLITKILNYSEFTLYKNPEKTKLKVLRNVFEKDDAYLKSGDLLQLHEDHWVSFADRFGDTFRWKGENVSTLEVESILNNFPSIQMCNVYGVSIPNTDGKAGMAALKVDKELGFDYDQFSRFVVDNLPYYSIPIFLRIKNELEFTGTHKLRKVNLRKQGYNIEKFNEPVFYWDNSAKKYKGFDKIKYQNLLKNILKV</sequence>
<accession>A0A0F9N1G2</accession>
<name>A0A0F9N1G2_9ZZZZ</name>
<comment type="similarity">
    <text evidence="1">Belongs to the ATP-dependent AMP-binding enzyme family.</text>
</comment>
<evidence type="ECO:0000256" key="2">
    <source>
        <dbReference type="ARBA" id="ARBA00022598"/>
    </source>
</evidence>
<dbReference type="InterPro" id="IPR045851">
    <property type="entry name" value="AMP-bd_C_sf"/>
</dbReference>
<dbReference type="InterPro" id="IPR000873">
    <property type="entry name" value="AMP-dep_synth/lig_dom"/>
</dbReference>
<gene>
    <name evidence="6" type="ORF">LCGC14_1391390</name>
</gene>
<dbReference type="Pfam" id="PF00501">
    <property type="entry name" value="AMP-binding"/>
    <property type="match status" value="1"/>
</dbReference>
<protein>
    <recommendedName>
        <fullName evidence="5">AMP-dependent synthetase/ligase domain-containing protein</fullName>
    </recommendedName>
</protein>
<evidence type="ECO:0000259" key="5">
    <source>
        <dbReference type="Pfam" id="PF00501"/>
    </source>
</evidence>
<dbReference type="GO" id="GO:0005886">
    <property type="term" value="C:plasma membrane"/>
    <property type="evidence" value="ECO:0007669"/>
    <property type="project" value="TreeGrafter"/>
</dbReference>
<keyword evidence="2" id="KW-0436">Ligase</keyword>
<dbReference type="InterPro" id="IPR020845">
    <property type="entry name" value="AMP-binding_CS"/>
</dbReference>
<dbReference type="FunFam" id="3.30.300.30:FF:000002">
    <property type="entry name" value="Long-chain fatty acid transport protein 1"/>
    <property type="match status" value="1"/>
</dbReference>
<comment type="caution">
    <text evidence="6">The sequence shown here is derived from an EMBL/GenBank/DDBJ whole genome shotgun (WGS) entry which is preliminary data.</text>
</comment>
<feature type="domain" description="AMP-dependent synthetase/ligase" evidence="5">
    <location>
        <begin position="38"/>
        <end position="371"/>
    </location>
</feature>
<dbReference type="InterPro" id="IPR042099">
    <property type="entry name" value="ANL_N_sf"/>
</dbReference>
<evidence type="ECO:0000313" key="6">
    <source>
        <dbReference type="EMBL" id="KKM75322.1"/>
    </source>
</evidence>
<dbReference type="Gene3D" id="3.40.50.12780">
    <property type="entry name" value="N-terminal domain of ligase-like"/>
    <property type="match status" value="1"/>
</dbReference>
<dbReference type="AlphaFoldDB" id="A0A0F9N1G2"/>
<proteinExistence type="inferred from homology"/>
<dbReference type="Gene3D" id="3.30.300.30">
    <property type="match status" value="1"/>
</dbReference>
<dbReference type="GO" id="GO:0004467">
    <property type="term" value="F:long-chain fatty acid-CoA ligase activity"/>
    <property type="evidence" value="ECO:0007669"/>
    <property type="project" value="TreeGrafter"/>
</dbReference>
<evidence type="ECO:0000256" key="1">
    <source>
        <dbReference type="ARBA" id="ARBA00006432"/>
    </source>
</evidence>
<dbReference type="PANTHER" id="PTHR43107">
    <property type="entry name" value="LONG-CHAIN FATTY ACID TRANSPORT PROTEIN"/>
    <property type="match status" value="1"/>
</dbReference>
<reference evidence="6" key="1">
    <citation type="journal article" date="2015" name="Nature">
        <title>Complex archaea that bridge the gap between prokaryotes and eukaryotes.</title>
        <authorList>
            <person name="Spang A."/>
            <person name="Saw J.H."/>
            <person name="Jorgensen S.L."/>
            <person name="Zaremba-Niedzwiedzka K."/>
            <person name="Martijn J."/>
            <person name="Lind A.E."/>
            <person name="van Eijk R."/>
            <person name="Schleper C."/>
            <person name="Guy L."/>
            <person name="Ettema T.J."/>
        </authorList>
    </citation>
    <scope>NUCLEOTIDE SEQUENCE</scope>
</reference>
<dbReference type="PANTHER" id="PTHR43107:SF15">
    <property type="entry name" value="FATTY ACID TRANSPORT PROTEIN 3, ISOFORM A"/>
    <property type="match status" value="1"/>
</dbReference>